<dbReference type="InterPro" id="IPR008854">
    <property type="entry name" value="TPMT"/>
</dbReference>
<keyword evidence="7 9" id="KW-0808">Transferase</keyword>
<gene>
    <name evidence="9" type="primary">tpm</name>
    <name evidence="10" type="ORF">BXT89_08370</name>
</gene>
<dbReference type="GO" id="GO:0010038">
    <property type="term" value="P:response to metal ion"/>
    <property type="evidence" value="ECO:0007669"/>
    <property type="project" value="InterPro"/>
</dbReference>
<comment type="caution">
    <text evidence="10">The sequence shown here is derived from an EMBL/GenBank/DDBJ whole genome shotgun (WGS) entry which is preliminary data.</text>
</comment>
<dbReference type="InterPro" id="IPR029063">
    <property type="entry name" value="SAM-dependent_MTases_sf"/>
</dbReference>
<protein>
    <recommendedName>
        <fullName evidence="4 9">Thiopurine S-methyltransferase</fullName>
        <ecNumber evidence="4 9">2.1.1.67</ecNumber>
    </recommendedName>
    <alternativeName>
        <fullName evidence="9">Thiopurine methyltransferase</fullName>
    </alternativeName>
</protein>
<feature type="binding site" evidence="9">
    <location>
        <position position="45"/>
    </location>
    <ligand>
        <name>S-adenosyl-L-methionine</name>
        <dbReference type="ChEBI" id="CHEBI:59789"/>
    </ligand>
</feature>
<evidence type="ECO:0000256" key="3">
    <source>
        <dbReference type="ARBA" id="ARBA00008145"/>
    </source>
</evidence>
<dbReference type="Pfam" id="PF05724">
    <property type="entry name" value="TPMT"/>
    <property type="match status" value="1"/>
</dbReference>
<comment type="catalytic activity">
    <reaction evidence="1 9">
        <text>S-adenosyl-L-methionine + a thiopurine = S-adenosyl-L-homocysteine + a thiopurine S-methylether.</text>
        <dbReference type="EC" id="2.1.1.67"/>
    </reaction>
</comment>
<name>A0A1S8DFS8_9GAMM</name>
<dbReference type="AlphaFoldDB" id="A0A1S8DFS8"/>
<dbReference type="InterPro" id="IPR022474">
    <property type="entry name" value="Thiopur_S-MeTfrase_Se/Te_detox"/>
</dbReference>
<comment type="subcellular location">
    <subcellularLocation>
        <location evidence="2 9">Cytoplasm</location>
    </subcellularLocation>
</comment>
<dbReference type="NCBIfam" id="NF009732">
    <property type="entry name" value="PRK13255.1"/>
    <property type="match status" value="1"/>
</dbReference>
<evidence type="ECO:0000256" key="9">
    <source>
        <dbReference type="HAMAP-Rule" id="MF_00812"/>
    </source>
</evidence>
<feature type="binding site" evidence="9">
    <location>
        <position position="66"/>
    </location>
    <ligand>
        <name>S-adenosyl-L-methionine</name>
        <dbReference type="ChEBI" id="CHEBI:59789"/>
    </ligand>
</feature>
<feature type="binding site" evidence="9">
    <location>
        <position position="10"/>
    </location>
    <ligand>
        <name>S-adenosyl-L-methionine</name>
        <dbReference type="ChEBI" id="CHEBI:59789"/>
    </ligand>
</feature>
<sequence length="216" mass="24152">MDATFWQERWQRGEIGFHKASINPLLQQWWPRLSLSGTESVLVPLCGKSLDLLWLRQAGHPVIGVELARSALEAFDAEHQLALEWTQQGDFSVARGAGFELLCGDYFALQAEQLAAVSAVYDRAALIALPPSMRERYVAQLRSLLPDGWQMLLVTLDYPQEQRPGPPFSVPDAEVRALYQGCQIEVLDEQDVLADHAVFASQGMQSLVERVYLISA</sequence>
<evidence type="ECO:0000256" key="2">
    <source>
        <dbReference type="ARBA" id="ARBA00004496"/>
    </source>
</evidence>
<accession>A0A1S8DFS8</accession>
<dbReference type="InterPro" id="IPR025835">
    <property type="entry name" value="Thiopurine_S-MeTrfase"/>
</dbReference>
<comment type="similarity">
    <text evidence="3 9">Belongs to the class I-like SAM-binding methyltransferase superfamily. TPMT family.</text>
</comment>
<dbReference type="Proteomes" id="UP000242847">
    <property type="component" value="Unassembled WGS sequence"/>
</dbReference>
<dbReference type="GO" id="GO:0032259">
    <property type="term" value="P:methylation"/>
    <property type="evidence" value="ECO:0007669"/>
    <property type="project" value="UniProtKB-KW"/>
</dbReference>
<dbReference type="GO" id="GO:0005737">
    <property type="term" value="C:cytoplasm"/>
    <property type="evidence" value="ECO:0007669"/>
    <property type="project" value="UniProtKB-SubCell"/>
</dbReference>
<feature type="binding site" evidence="9">
    <location>
        <position position="123"/>
    </location>
    <ligand>
        <name>S-adenosyl-L-methionine</name>
        <dbReference type="ChEBI" id="CHEBI:59789"/>
    </ligand>
</feature>
<dbReference type="HAMAP" id="MF_00812">
    <property type="entry name" value="Thiopur_methtran"/>
    <property type="match status" value="1"/>
</dbReference>
<dbReference type="PANTHER" id="PTHR10259">
    <property type="entry name" value="THIOPURINE S-METHYLTRANSFERASE"/>
    <property type="match status" value="1"/>
</dbReference>
<keyword evidence="8 9" id="KW-0949">S-adenosyl-L-methionine</keyword>
<keyword evidence="6 9" id="KW-0489">Methyltransferase</keyword>
<evidence type="ECO:0000256" key="1">
    <source>
        <dbReference type="ARBA" id="ARBA00000903"/>
    </source>
</evidence>
<evidence type="ECO:0000313" key="10">
    <source>
        <dbReference type="EMBL" id="ONM44254.1"/>
    </source>
</evidence>
<dbReference type="EC" id="2.1.1.67" evidence="4 9"/>
<dbReference type="OrthoDB" id="9778208at2"/>
<evidence type="ECO:0000256" key="5">
    <source>
        <dbReference type="ARBA" id="ARBA00022490"/>
    </source>
</evidence>
<dbReference type="PANTHER" id="PTHR10259:SF11">
    <property type="entry name" value="THIOPURINE S-METHYLTRANSFERASE"/>
    <property type="match status" value="1"/>
</dbReference>
<dbReference type="GO" id="GO:0008119">
    <property type="term" value="F:thiopurine S-methyltransferase activity"/>
    <property type="evidence" value="ECO:0007669"/>
    <property type="project" value="UniProtKB-UniRule"/>
</dbReference>
<dbReference type="NCBIfam" id="TIGR03840">
    <property type="entry name" value="TMPT_Se_Te"/>
    <property type="match status" value="1"/>
</dbReference>
<dbReference type="SUPFAM" id="SSF53335">
    <property type="entry name" value="S-adenosyl-L-methionine-dependent methyltransferases"/>
    <property type="match status" value="1"/>
</dbReference>
<dbReference type="FunFam" id="3.40.50.150:FF:000101">
    <property type="entry name" value="Thiopurine S-methyltransferase"/>
    <property type="match status" value="1"/>
</dbReference>
<evidence type="ECO:0000256" key="4">
    <source>
        <dbReference type="ARBA" id="ARBA00011905"/>
    </source>
</evidence>
<evidence type="ECO:0000313" key="11">
    <source>
        <dbReference type="Proteomes" id="UP000242847"/>
    </source>
</evidence>
<dbReference type="STRING" id="254161.SAMN05216256_11744"/>
<keyword evidence="5 9" id="KW-0963">Cytoplasm</keyword>
<reference evidence="10 11" key="1">
    <citation type="submission" date="2017-01" db="EMBL/GenBank/DDBJ databases">
        <title>Draft genome sequence of Pseudomonas pachastrellae type strain CCUG 46540T from a deep sea.</title>
        <authorList>
            <person name="Gomila M."/>
            <person name="Mulet M."/>
            <person name="Lalucat J."/>
            <person name="Garcia-Valdes E."/>
        </authorList>
    </citation>
    <scope>NUCLEOTIDE SEQUENCE [LARGE SCALE GENOMIC DNA]</scope>
    <source>
        <strain evidence="10 11">CCUG 46540</strain>
    </source>
</reference>
<proteinExistence type="inferred from homology"/>
<dbReference type="PIRSF" id="PIRSF023956">
    <property type="entry name" value="Thiopurine_S-methyltransferase"/>
    <property type="match status" value="1"/>
</dbReference>
<organism evidence="10 11">
    <name type="scientific">Halopseudomonas pachastrellae</name>
    <dbReference type="NCBI Taxonomy" id="254161"/>
    <lineage>
        <taxon>Bacteria</taxon>
        <taxon>Pseudomonadati</taxon>
        <taxon>Pseudomonadota</taxon>
        <taxon>Gammaproteobacteria</taxon>
        <taxon>Pseudomonadales</taxon>
        <taxon>Pseudomonadaceae</taxon>
        <taxon>Halopseudomonas</taxon>
    </lineage>
</organism>
<dbReference type="PROSITE" id="PS51585">
    <property type="entry name" value="SAM_MT_TPMT"/>
    <property type="match status" value="1"/>
</dbReference>
<dbReference type="RefSeq" id="WP_083726614.1">
    <property type="nucleotide sequence ID" value="NZ_FOUD01000017.1"/>
</dbReference>
<dbReference type="Gene3D" id="3.40.50.150">
    <property type="entry name" value="Vaccinia Virus protein VP39"/>
    <property type="match status" value="1"/>
</dbReference>
<evidence type="ECO:0000256" key="8">
    <source>
        <dbReference type="ARBA" id="ARBA00022691"/>
    </source>
</evidence>
<dbReference type="EMBL" id="MUBC01000015">
    <property type="protein sequence ID" value="ONM44254.1"/>
    <property type="molecule type" value="Genomic_DNA"/>
</dbReference>
<evidence type="ECO:0000256" key="7">
    <source>
        <dbReference type="ARBA" id="ARBA00022679"/>
    </source>
</evidence>
<evidence type="ECO:0000256" key="6">
    <source>
        <dbReference type="ARBA" id="ARBA00022603"/>
    </source>
</evidence>
<keyword evidence="11" id="KW-1185">Reference proteome</keyword>